<reference evidence="1" key="1">
    <citation type="submission" date="2014-11" db="EMBL/GenBank/DDBJ databases">
        <authorList>
            <person name="Amaro Gonzalez C."/>
        </authorList>
    </citation>
    <scope>NUCLEOTIDE SEQUENCE</scope>
</reference>
<sequence length="55" mass="6223">MHPDSNDFKSCLFLFQCGIDHSSSCPKMLKCPLLSLLCLNKQVNEELLYSVGVIY</sequence>
<protein>
    <submittedName>
        <fullName evidence="1">Uncharacterized protein</fullName>
    </submittedName>
</protein>
<reference evidence="1" key="2">
    <citation type="journal article" date="2015" name="Fish Shellfish Immunol.">
        <title>Early steps in the European eel (Anguilla anguilla)-Vibrio vulnificus interaction in the gills: Role of the RtxA13 toxin.</title>
        <authorList>
            <person name="Callol A."/>
            <person name="Pajuelo D."/>
            <person name="Ebbesson L."/>
            <person name="Teles M."/>
            <person name="MacKenzie S."/>
            <person name="Amaro C."/>
        </authorList>
    </citation>
    <scope>NUCLEOTIDE SEQUENCE</scope>
</reference>
<name>A0A0E9WI09_ANGAN</name>
<dbReference type="EMBL" id="GBXM01019357">
    <property type="protein sequence ID" value="JAH89220.1"/>
    <property type="molecule type" value="Transcribed_RNA"/>
</dbReference>
<dbReference type="AlphaFoldDB" id="A0A0E9WI09"/>
<organism evidence="1">
    <name type="scientific">Anguilla anguilla</name>
    <name type="common">European freshwater eel</name>
    <name type="synonym">Muraena anguilla</name>
    <dbReference type="NCBI Taxonomy" id="7936"/>
    <lineage>
        <taxon>Eukaryota</taxon>
        <taxon>Metazoa</taxon>
        <taxon>Chordata</taxon>
        <taxon>Craniata</taxon>
        <taxon>Vertebrata</taxon>
        <taxon>Euteleostomi</taxon>
        <taxon>Actinopterygii</taxon>
        <taxon>Neopterygii</taxon>
        <taxon>Teleostei</taxon>
        <taxon>Anguilliformes</taxon>
        <taxon>Anguillidae</taxon>
        <taxon>Anguilla</taxon>
    </lineage>
</organism>
<proteinExistence type="predicted"/>
<evidence type="ECO:0000313" key="1">
    <source>
        <dbReference type="EMBL" id="JAH89220.1"/>
    </source>
</evidence>
<accession>A0A0E9WI09</accession>